<protein>
    <recommendedName>
        <fullName evidence="7">Cytochrome C-type biogenesis protein CcmE</fullName>
    </recommendedName>
</protein>
<dbReference type="SUPFAM" id="SSF82093">
    <property type="entry name" value="Heme chaperone CcmE"/>
    <property type="match status" value="1"/>
</dbReference>
<dbReference type="GO" id="GO:0005886">
    <property type="term" value="C:plasma membrane"/>
    <property type="evidence" value="ECO:0007669"/>
    <property type="project" value="InterPro"/>
</dbReference>
<comment type="caution">
    <text evidence="5">The sequence shown here is derived from an EMBL/GenBank/DDBJ whole genome shotgun (WGS) entry which is preliminary data.</text>
</comment>
<evidence type="ECO:0000256" key="3">
    <source>
        <dbReference type="ARBA" id="ARBA00022748"/>
    </source>
</evidence>
<name>E7N097_9FIRM</name>
<gene>
    <name evidence="5" type="ORF">HMPREF9555_00390</name>
</gene>
<dbReference type="RefSeq" id="WP_009349066.1">
    <property type="nucleotide sequence ID" value="NZ_GL638127.1"/>
</dbReference>
<proteinExistence type="predicted"/>
<keyword evidence="6" id="KW-1185">Reference proteome</keyword>
<keyword evidence="2" id="KW-0408">Iron</keyword>
<accession>E7N097</accession>
<keyword evidence="4" id="KW-0472">Membrane</keyword>
<reference evidence="5 6" key="1">
    <citation type="submission" date="2010-08" db="EMBL/GenBank/DDBJ databases">
        <authorList>
            <person name="Weinstock G."/>
            <person name="Sodergren E."/>
            <person name="Clifton S."/>
            <person name="Fulton L."/>
            <person name="Fulton B."/>
            <person name="Courtney L."/>
            <person name="Fronick C."/>
            <person name="Harrison M."/>
            <person name="Strong C."/>
            <person name="Farmer C."/>
            <person name="Delahaunty K."/>
            <person name="Markovic C."/>
            <person name="Hall O."/>
            <person name="Minx P."/>
            <person name="Tomlinson C."/>
            <person name="Mitreva M."/>
            <person name="Hou S."/>
            <person name="Chen J."/>
            <person name="Wollam A."/>
            <person name="Pepin K.H."/>
            <person name="Johnson M."/>
            <person name="Bhonagiri V."/>
            <person name="Zhang X."/>
            <person name="Suruliraj S."/>
            <person name="Warren W."/>
            <person name="Chinwalla A."/>
            <person name="Mardis E.R."/>
            <person name="Wilson R.K."/>
        </authorList>
    </citation>
    <scope>NUCLEOTIDE SEQUENCE [LARGE SCALE GENOMIC DNA]</scope>
    <source>
        <strain evidence="5 6">F0399</strain>
    </source>
</reference>
<dbReference type="HOGENOM" id="CLU_079503_3_3_9"/>
<evidence type="ECO:0000256" key="4">
    <source>
        <dbReference type="ARBA" id="ARBA00023136"/>
    </source>
</evidence>
<evidence type="ECO:0000313" key="5">
    <source>
        <dbReference type="EMBL" id="EFW30761.1"/>
    </source>
</evidence>
<dbReference type="Pfam" id="PF03100">
    <property type="entry name" value="CcmE"/>
    <property type="match status" value="1"/>
</dbReference>
<dbReference type="InterPro" id="IPR036127">
    <property type="entry name" value="CcmE-like_sf"/>
</dbReference>
<comment type="subcellular location">
    <subcellularLocation>
        <location evidence="1">Membrane</location>
    </subcellularLocation>
</comment>
<organism evidence="5 6">
    <name type="scientific">Selenomonas artemidis F0399</name>
    <dbReference type="NCBI Taxonomy" id="749551"/>
    <lineage>
        <taxon>Bacteria</taxon>
        <taxon>Bacillati</taxon>
        <taxon>Bacillota</taxon>
        <taxon>Negativicutes</taxon>
        <taxon>Selenomonadales</taxon>
        <taxon>Selenomonadaceae</taxon>
        <taxon>Selenomonas</taxon>
    </lineage>
</organism>
<evidence type="ECO:0008006" key="7">
    <source>
        <dbReference type="Google" id="ProtNLM"/>
    </source>
</evidence>
<evidence type="ECO:0000256" key="1">
    <source>
        <dbReference type="ARBA" id="ARBA00004370"/>
    </source>
</evidence>
<dbReference type="InterPro" id="IPR004329">
    <property type="entry name" value="CcmE"/>
</dbReference>
<dbReference type="GO" id="GO:0020037">
    <property type="term" value="F:heme binding"/>
    <property type="evidence" value="ECO:0007669"/>
    <property type="project" value="InterPro"/>
</dbReference>
<keyword evidence="3" id="KW-0201">Cytochrome c-type biogenesis</keyword>
<sequence length="125" mass="13776">MKRTYLFIGLILAFIGYAGYFFADSVTPYVGIAQARAATRSVQVKGLPDKSVAAHMEDDSFVFSIADEDTGETMLVRYKGIKPDTFDEAYHIVAIGKYADGTFNADKLLIKCPSKYESQKGKVTV</sequence>
<dbReference type="GO" id="GO:0017004">
    <property type="term" value="P:cytochrome complex assembly"/>
    <property type="evidence" value="ECO:0007669"/>
    <property type="project" value="UniProtKB-KW"/>
</dbReference>
<dbReference type="GO" id="GO:0017003">
    <property type="term" value="P:protein-heme linkage"/>
    <property type="evidence" value="ECO:0007669"/>
    <property type="project" value="InterPro"/>
</dbReference>
<keyword evidence="2" id="KW-0479">Metal-binding</keyword>
<dbReference type="STRING" id="749551.HMPREF9555_00390"/>
<evidence type="ECO:0000256" key="2">
    <source>
        <dbReference type="ARBA" id="ARBA00022617"/>
    </source>
</evidence>
<dbReference type="EMBL" id="AECV01000001">
    <property type="protein sequence ID" value="EFW30761.1"/>
    <property type="molecule type" value="Genomic_DNA"/>
</dbReference>
<dbReference type="InterPro" id="IPR012340">
    <property type="entry name" value="NA-bd_OB-fold"/>
</dbReference>
<dbReference type="Proteomes" id="UP000004633">
    <property type="component" value="Unassembled WGS sequence"/>
</dbReference>
<evidence type="ECO:0000313" key="6">
    <source>
        <dbReference type="Proteomes" id="UP000004633"/>
    </source>
</evidence>
<keyword evidence="2" id="KW-0349">Heme</keyword>
<dbReference type="AlphaFoldDB" id="E7N097"/>
<dbReference type="Gene3D" id="2.40.50.140">
    <property type="entry name" value="Nucleic acid-binding proteins"/>
    <property type="match status" value="1"/>
</dbReference>